<evidence type="ECO:0000313" key="1">
    <source>
        <dbReference type="EMBL" id="QYS92840.1"/>
    </source>
</evidence>
<keyword evidence="2" id="KW-1185">Reference proteome</keyword>
<name>A0A8G0L4J3_9HYPO</name>
<dbReference type="EMBL" id="CP075864">
    <property type="protein sequence ID" value="QYS92840.1"/>
    <property type="molecule type" value="Genomic_DNA"/>
</dbReference>
<gene>
    <name evidence="1" type="ORF">H0G86_000234</name>
</gene>
<proteinExistence type="predicted"/>
<reference evidence="1 2" key="1">
    <citation type="journal article" date="2021" name="BMC Genomics">
        <title>Telomere-to-telomere genome assembly of asparaginase-producing Trichoderma simmonsii.</title>
        <authorList>
            <person name="Chung D."/>
            <person name="Kwon Y.M."/>
            <person name="Yang Y."/>
        </authorList>
    </citation>
    <scope>NUCLEOTIDE SEQUENCE [LARGE SCALE GENOMIC DNA]</scope>
    <source>
        <strain evidence="1 2">GH-Sj1</strain>
    </source>
</reference>
<protein>
    <submittedName>
        <fullName evidence="1">Uncharacterized protein</fullName>
    </submittedName>
</protein>
<evidence type="ECO:0000313" key="2">
    <source>
        <dbReference type="Proteomes" id="UP000826661"/>
    </source>
</evidence>
<sequence>MSISSAPPAYSVGPIVDQYRCTHYSPCVCPSLPEHAQRPLRRRRDEWSPMWLQQPMDDEDPNKLIAKIMKEERWRYMMKDIRNAFTHLFFNSRRSYQRPPPVRSFRWLVSCHYAREDYQHVQPPWRMLVRLYCHDLPKELKDGKDRWSMKSWRDCRPKVSNSIHDRVTSDNAPPEITCGRRYVFSFWSPEISQSFVGDWLVVVYIWATNRTWIEKTDVRDLVSLNNLVGIRAWEWVDAVDAPTKTPYLFYELKRESDRTLKDTVFGGLPYANYDTLPIHPEDPLPARLAGLRRLMNTEGRELASAYYD</sequence>
<organism evidence="1 2">
    <name type="scientific">Trichoderma simmonsii</name>
    <dbReference type="NCBI Taxonomy" id="1491479"/>
    <lineage>
        <taxon>Eukaryota</taxon>
        <taxon>Fungi</taxon>
        <taxon>Dikarya</taxon>
        <taxon>Ascomycota</taxon>
        <taxon>Pezizomycotina</taxon>
        <taxon>Sordariomycetes</taxon>
        <taxon>Hypocreomycetidae</taxon>
        <taxon>Hypocreales</taxon>
        <taxon>Hypocreaceae</taxon>
        <taxon>Trichoderma</taxon>
    </lineage>
</organism>
<dbReference type="Proteomes" id="UP000826661">
    <property type="component" value="Chromosome I"/>
</dbReference>
<accession>A0A8G0L4J3</accession>
<dbReference type="AlphaFoldDB" id="A0A8G0L4J3"/>